<dbReference type="EMBL" id="AM746676">
    <property type="protein sequence ID" value="CAN98419.1"/>
    <property type="molecule type" value="Genomic_DNA"/>
</dbReference>
<keyword evidence="2" id="KW-0812">Transmembrane</keyword>
<dbReference type="AlphaFoldDB" id="A9FNF4"/>
<dbReference type="KEGG" id="scl:sce8249"/>
<dbReference type="SUPFAM" id="SSF82693">
    <property type="entry name" value="Multidrug efflux transporter AcrB pore domain, PN1, PN2, PC1 and PC2 subdomains"/>
    <property type="match status" value="3"/>
</dbReference>
<feature type="region of interest" description="Disordered" evidence="1">
    <location>
        <begin position="1047"/>
        <end position="1067"/>
    </location>
</feature>
<dbReference type="Gene3D" id="1.20.1640.10">
    <property type="entry name" value="Multidrug efflux transporter AcrB transmembrane domain"/>
    <property type="match status" value="2"/>
</dbReference>
<feature type="transmembrane region" description="Helical" evidence="2">
    <location>
        <begin position="463"/>
        <end position="486"/>
    </location>
</feature>
<reference evidence="3 4" key="1">
    <citation type="journal article" date="2007" name="Nat. Biotechnol.">
        <title>Complete genome sequence of the myxobacterium Sorangium cellulosum.</title>
        <authorList>
            <person name="Schneiker S."/>
            <person name="Perlova O."/>
            <person name="Kaiser O."/>
            <person name="Gerth K."/>
            <person name="Alici A."/>
            <person name="Altmeyer M.O."/>
            <person name="Bartels D."/>
            <person name="Bekel T."/>
            <person name="Beyer S."/>
            <person name="Bode E."/>
            <person name="Bode H.B."/>
            <person name="Bolten C.J."/>
            <person name="Choudhuri J.V."/>
            <person name="Doss S."/>
            <person name="Elnakady Y.A."/>
            <person name="Frank B."/>
            <person name="Gaigalat L."/>
            <person name="Goesmann A."/>
            <person name="Groeger C."/>
            <person name="Gross F."/>
            <person name="Jelsbak L."/>
            <person name="Jelsbak L."/>
            <person name="Kalinowski J."/>
            <person name="Kegler C."/>
            <person name="Knauber T."/>
            <person name="Konietzny S."/>
            <person name="Kopp M."/>
            <person name="Krause L."/>
            <person name="Krug D."/>
            <person name="Linke B."/>
            <person name="Mahmud T."/>
            <person name="Martinez-Arias R."/>
            <person name="McHardy A.C."/>
            <person name="Merai M."/>
            <person name="Meyer F."/>
            <person name="Mormann S."/>
            <person name="Munoz-Dorado J."/>
            <person name="Perez J."/>
            <person name="Pradella S."/>
            <person name="Rachid S."/>
            <person name="Raddatz G."/>
            <person name="Rosenau F."/>
            <person name="Rueckert C."/>
            <person name="Sasse F."/>
            <person name="Scharfe M."/>
            <person name="Schuster S.C."/>
            <person name="Suen G."/>
            <person name="Treuner-Lange A."/>
            <person name="Velicer G.J."/>
            <person name="Vorholter F.-J."/>
            <person name="Weissman K.J."/>
            <person name="Welch R.D."/>
            <person name="Wenzel S.C."/>
            <person name="Whitworth D.E."/>
            <person name="Wilhelm S."/>
            <person name="Wittmann C."/>
            <person name="Bloecker H."/>
            <person name="Puehler A."/>
            <person name="Mueller R."/>
        </authorList>
    </citation>
    <scope>NUCLEOTIDE SEQUENCE [LARGE SCALE GENOMIC DNA]</scope>
    <source>
        <strain evidence="4">So ce56</strain>
    </source>
</reference>
<evidence type="ECO:0000313" key="3">
    <source>
        <dbReference type="EMBL" id="CAN98419.1"/>
    </source>
</evidence>
<dbReference type="STRING" id="448385.sce8249"/>
<keyword evidence="2" id="KW-1133">Transmembrane helix</keyword>
<dbReference type="PANTHER" id="PTHR32063:SF0">
    <property type="entry name" value="SWARMING MOTILITY PROTEIN SWRC"/>
    <property type="match status" value="1"/>
</dbReference>
<dbReference type="OrthoDB" id="9807612at2"/>
<dbReference type="InterPro" id="IPR001036">
    <property type="entry name" value="Acrflvin-R"/>
</dbReference>
<feature type="transmembrane region" description="Helical" evidence="2">
    <location>
        <begin position="385"/>
        <end position="410"/>
    </location>
</feature>
<feature type="transmembrane region" description="Helical" evidence="2">
    <location>
        <begin position="919"/>
        <end position="938"/>
    </location>
</feature>
<proteinExistence type="predicted"/>
<dbReference type="Pfam" id="PF00873">
    <property type="entry name" value="ACR_tran"/>
    <property type="match status" value="1"/>
</dbReference>
<dbReference type="Gene3D" id="3.30.2090.10">
    <property type="entry name" value="Multidrug efflux transporter AcrB TolC docking domain, DN and DC subdomains"/>
    <property type="match status" value="2"/>
</dbReference>
<dbReference type="BioCyc" id="SCEL448385:SCE_RS42255-MONOMER"/>
<dbReference type="PANTHER" id="PTHR32063">
    <property type="match status" value="1"/>
</dbReference>
<name>A9FNF4_SORC5</name>
<protein>
    <submittedName>
        <fullName evidence="3">AcrB/AcrD/AcrF family protein</fullName>
    </submittedName>
</protein>
<gene>
    <name evidence="3" type="primary">nolG</name>
    <name evidence="3" type="ordered locus">sce8249</name>
</gene>
<dbReference type="Proteomes" id="UP000002139">
    <property type="component" value="Chromosome"/>
</dbReference>
<feature type="transmembrane region" description="Helical" evidence="2">
    <location>
        <begin position="12"/>
        <end position="30"/>
    </location>
</feature>
<dbReference type="InterPro" id="IPR027463">
    <property type="entry name" value="AcrB_DN_DC_subdom"/>
</dbReference>
<dbReference type="Gene3D" id="3.30.70.1430">
    <property type="entry name" value="Multidrug efflux transporter AcrB pore domain"/>
    <property type="match status" value="2"/>
</dbReference>
<feature type="transmembrane region" description="Helical" evidence="2">
    <location>
        <begin position="544"/>
        <end position="561"/>
    </location>
</feature>
<evidence type="ECO:0000256" key="1">
    <source>
        <dbReference type="SAM" id="MobiDB-lite"/>
    </source>
</evidence>
<evidence type="ECO:0000256" key="2">
    <source>
        <dbReference type="SAM" id="Phobius"/>
    </source>
</evidence>
<dbReference type="PRINTS" id="PR00702">
    <property type="entry name" value="ACRIFLAVINRP"/>
</dbReference>
<dbReference type="Gene3D" id="3.30.70.1440">
    <property type="entry name" value="Multidrug efflux transporter AcrB pore domain"/>
    <property type="match status" value="1"/>
</dbReference>
<organism evidence="3 4">
    <name type="scientific">Sorangium cellulosum (strain So ce56)</name>
    <name type="common">Polyangium cellulosum (strain So ce56)</name>
    <dbReference type="NCBI Taxonomy" id="448385"/>
    <lineage>
        <taxon>Bacteria</taxon>
        <taxon>Pseudomonadati</taxon>
        <taxon>Myxococcota</taxon>
        <taxon>Polyangia</taxon>
        <taxon>Polyangiales</taxon>
        <taxon>Polyangiaceae</taxon>
        <taxon>Sorangium</taxon>
    </lineage>
</organism>
<feature type="transmembrane region" description="Helical" evidence="2">
    <location>
        <begin position="359"/>
        <end position="379"/>
    </location>
</feature>
<feature type="compositionally biased region" description="Low complexity" evidence="1">
    <location>
        <begin position="1053"/>
        <end position="1067"/>
    </location>
</feature>
<keyword evidence="4" id="KW-1185">Reference proteome</keyword>
<sequence length="1067" mass="113675">MQWLARVCVKRPVFASVLMLVIVVLGVAGYTRLGLDQFPDIDVPYVVVTTRLDGAAPEEVEAEISDRIEGAVNTISGIEELRSTSTQGVSQVVVGFVLEKDADVAAQEVRDKINAVLPSLPKGIDPPIVSRIDLGAAPVMLVSVASDQPIRELSEIADKRVRRQIEGISGVGQVSLIGAQSRQINVWLDPFALRAQGITAAEVQRAIAAQNLMTPGGSVETGPEDLTLRVMGRVESPEALGRIVLREQDGHAVRLSDVARVEDGRAEEKTWAQLDERRTVLLSVVKQSGQNTVAVVDAVKARLDEVQRSLPEGTKIEVVRDGSRVIRTGIAAVKEHLVLGALLAAAVVLLFLGNARSTLIAALAIPISVVGTFAVMWIAGFTLNFLTLLALALAVGIVIDDAIVVLENIVRYIDEKGMKPFPAAVLATKEIGLAVLATTLSLMAVFIPVAFMPGIVGRFLKSFGLTMAFAIGVSLIVSFSLTPSLAARWLSGHARSGRDARDARDAHDGAPAKPSVLERAVDVFYRPIERAYMAALSWVMKRRWVIVVASAVALGSCAPIAKTLPAGFLPEDDQAQFEINMRAPEGTSLTSTRLIAERIAGDVRRLPGVTRTLLTVGEGEQQAANVAKVYVMLVDPEQRALGQLAIMQRVREEILAKLPKELRVTAGEVQAVSSGGQSSARIQVAIQGPDLDRLGEYAARITEELRNVPGAVDVDNSLVVGKPELRATIDRDRAADLGVQVADVAGALQLFVGGLKVSTYSEAGEQYDVRVRADAKHRADAESLAFLTVPSSKHGAVPLHSVVAMEPDSGPSSIGRLGRRRQITISANAAPGVGDSAVQAALDRIIAEQRMPAGYSAQPVGSSKNTASTAASFVVVIGLAFVFMYLILAAQFESWLHPITILLSLPLTVPFALLSLKLFGQSLNLFSGLGLLVLFGVVKKNAILQIDHTNHLRAEGMPRLQAILQANKDRLRPILMTTIAFVAGMIPLVLSHGVGSGQNRTTGAIVLGGQSLSLILTLLAVPVAYSLFDDAAEWIRRRRRRAAEDKGEAELDALLGGPEASAPAGGE</sequence>
<dbReference type="RefSeq" id="WP_012240858.1">
    <property type="nucleotide sequence ID" value="NC_010162.1"/>
</dbReference>
<dbReference type="GO" id="GO:0005886">
    <property type="term" value="C:plasma membrane"/>
    <property type="evidence" value="ECO:0007669"/>
    <property type="project" value="TreeGrafter"/>
</dbReference>
<feature type="transmembrane region" description="Helical" evidence="2">
    <location>
        <begin position="431"/>
        <end position="451"/>
    </location>
</feature>
<dbReference type="Gene3D" id="3.30.70.1320">
    <property type="entry name" value="Multidrug efflux transporter AcrB pore domain like"/>
    <property type="match status" value="1"/>
</dbReference>
<feature type="transmembrane region" description="Helical" evidence="2">
    <location>
        <begin position="1005"/>
        <end position="1028"/>
    </location>
</feature>
<dbReference type="GO" id="GO:0042910">
    <property type="term" value="F:xenobiotic transmembrane transporter activity"/>
    <property type="evidence" value="ECO:0007669"/>
    <property type="project" value="TreeGrafter"/>
</dbReference>
<evidence type="ECO:0000313" key="4">
    <source>
        <dbReference type="Proteomes" id="UP000002139"/>
    </source>
</evidence>
<feature type="transmembrane region" description="Helical" evidence="2">
    <location>
        <begin position="870"/>
        <end position="888"/>
    </location>
</feature>
<dbReference type="SUPFAM" id="SSF82866">
    <property type="entry name" value="Multidrug efflux transporter AcrB transmembrane domain"/>
    <property type="match status" value="2"/>
</dbReference>
<keyword evidence="2" id="KW-0472">Membrane</keyword>
<accession>A9FNF4</accession>
<feature type="transmembrane region" description="Helical" evidence="2">
    <location>
        <begin position="895"/>
        <end position="913"/>
    </location>
</feature>
<dbReference type="eggNOG" id="COG0841">
    <property type="taxonomic scope" value="Bacteria"/>
</dbReference>
<dbReference type="SUPFAM" id="SSF82714">
    <property type="entry name" value="Multidrug efflux transporter AcrB TolC docking domain, DN and DC subdomains"/>
    <property type="match status" value="2"/>
</dbReference>
<feature type="transmembrane region" description="Helical" evidence="2">
    <location>
        <begin position="974"/>
        <end position="993"/>
    </location>
</feature>
<dbReference type="HOGENOM" id="CLU_002755_1_2_7"/>
<feature type="transmembrane region" description="Helical" evidence="2">
    <location>
        <begin position="336"/>
        <end position="352"/>
    </location>
</feature>